<dbReference type="Proteomes" id="UP001569428">
    <property type="component" value="Unassembled WGS sequence"/>
</dbReference>
<sequence>MASNSHYLYGIGDFYGEKGKAWQIQNTVYQIFEDNDRWTEIRHLPQPMAESIYTTASENIHVIGGKSPNKNSKNIDSDSHFLLVNNTHWESAAPASISRNSAAGTAIGNRIYVIGGRQSSSRHSKARNLSYSEVYDSTLDKWEKIRALPQALAGLTATSINEKILVTGGEAFGPNGNWKSGKVSNAIWAYDPISDHWSKVAQLNEARHGHGAVAIGENLYIIGGATRVGPQDTLASMVQLNWSR</sequence>
<dbReference type="RefSeq" id="WP_371837450.1">
    <property type="nucleotide sequence ID" value="NZ_JBGMEK010000003.1"/>
</dbReference>
<dbReference type="InterPro" id="IPR015915">
    <property type="entry name" value="Kelch-typ_b-propeller"/>
</dbReference>
<protein>
    <submittedName>
        <fullName evidence="1">Kelch repeat-containing protein</fullName>
    </submittedName>
</protein>
<dbReference type="PANTHER" id="PTHR46375:SF3">
    <property type="entry name" value="KELCH REPEAT AND BTB DOMAIN-CONTAINING PROTEIN 13"/>
    <property type="match status" value="1"/>
</dbReference>
<comment type="caution">
    <text evidence="1">The sequence shown here is derived from an EMBL/GenBank/DDBJ whole genome shotgun (WGS) entry which is preliminary data.</text>
</comment>
<accession>A0ABV4NUZ8</accession>
<evidence type="ECO:0000313" key="1">
    <source>
        <dbReference type="EMBL" id="MFA0809834.1"/>
    </source>
</evidence>
<dbReference type="Pfam" id="PF24681">
    <property type="entry name" value="Kelch_KLHDC2_KLHL20_DRC7"/>
    <property type="match status" value="1"/>
</dbReference>
<organism evidence="1 2">
    <name type="scientific">Microbulbifer epialgicus</name>
    <dbReference type="NCBI Taxonomy" id="393907"/>
    <lineage>
        <taxon>Bacteria</taxon>
        <taxon>Pseudomonadati</taxon>
        <taxon>Pseudomonadota</taxon>
        <taxon>Gammaproteobacteria</taxon>
        <taxon>Cellvibrionales</taxon>
        <taxon>Microbulbiferaceae</taxon>
        <taxon>Microbulbifer</taxon>
    </lineage>
</organism>
<reference evidence="1 2" key="1">
    <citation type="submission" date="2024-08" db="EMBL/GenBank/DDBJ databases">
        <authorList>
            <person name="Ishaq N."/>
        </authorList>
    </citation>
    <scope>NUCLEOTIDE SEQUENCE [LARGE SCALE GENOMIC DNA]</scope>
    <source>
        <strain evidence="1 2">DSM 18651</strain>
    </source>
</reference>
<name>A0ABV4NUZ8_9GAMM</name>
<dbReference type="PANTHER" id="PTHR46375">
    <property type="entry name" value="KELCH REPEAT AND BTB DOMAIN-CONTAINING PROTEIN 13-RELATED"/>
    <property type="match status" value="1"/>
</dbReference>
<dbReference type="EMBL" id="JBGMEK010000003">
    <property type="protein sequence ID" value="MFA0809834.1"/>
    <property type="molecule type" value="Genomic_DNA"/>
</dbReference>
<dbReference type="InterPro" id="IPR052392">
    <property type="entry name" value="Kelch-BTB_domain-containing"/>
</dbReference>
<dbReference type="InterPro" id="IPR006652">
    <property type="entry name" value="Kelch_1"/>
</dbReference>
<dbReference type="SMART" id="SM00612">
    <property type="entry name" value="Kelch"/>
    <property type="match status" value="2"/>
</dbReference>
<gene>
    <name evidence="1" type="ORF">ACCI49_02785</name>
</gene>
<keyword evidence="2" id="KW-1185">Reference proteome</keyword>
<evidence type="ECO:0000313" key="2">
    <source>
        <dbReference type="Proteomes" id="UP001569428"/>
    </source>
</evidence>
<proteinExistence type="predicted"/>
<dbReference type="SUPFAM" id="SSF117281">
    <property type="entry name" value="Kelch motif"/>
    <property type="match status" value="1"/>
</dbReference>
<dbReference type="Gene3D" id="2.120.10.80">
    <property type="entry name" value="Kelch-type beta propeller"/>
    <property type="match status" value="1"/>
</dbReference>